<dbReference type="InterPro" id="IPR045024">
    <property type="entry name" value="NDH-2"/>
</dbReference>
<keyword evidence="6" id="KW-0560">Oxidoreductase</keyword>
<reference evidence="11" key="1">
    <citation type="submission" date="2012-11" db="EMBL/GenBank/DDBJ databases">
        <title>Dependencies among metagenomic species, viruses, plasmids and units of genetic variation.</title>
        <authorList>
            <person name="Nielsen H.B."/>
            <person name="Almeida M."/>
            <person name="Juncker A.S."/>
            <person name="Rasmussen S."/>
            <person name="Li J."/>
            <person name="Sunagawa S."/>
            <person name="Plichta D."/>
            <person name="Gautier L."/>
            <person name="Le Chatelier E."/>
            <person name="Peletier E."/>
            <person name="Bonde I."/>
            <person name="Nielsen T."/>
            <person name="Manichanh C."/>
            <person name="Arumugam M."/>
            <person name="Batto J."/>
            <person name="Santos M.B.Q.D."/>
            <person name="Blom N."/>
            <person name="Borruel N."/>
            <person name="Burgdorf K.S."/>
            <person name="Boumezbeur F."/>
            <person name="Casellas F."/>
            <person name="Dore J."/>
            <person name="Guarner F."/>
            <person name="Hansen T."/>
            <person name="Hildebrand F."/>
            <person name="Kaas R.S."/>
            <person name="Kennedy S."/>
            <person name="Kristiansen K."/>
            <person name="Kultima J.R."/>
            <person name="Leonard P."/>
            <person name="Levenez F."/>
            <person name="Lund O."/>
            <person name="Moumen B."/>
            <person name="Le Paslier D."/>
            <person name="Pons N."/>
            <person name="Pedersen O."/>
            <person name="Prifti E."/>
            <person name="Qin J."/>
            <person name="Raes J."/>
            <person name="Tap J."/>
            <person name="Tims S."/>
            <person name="Ussery D.W."/>
            <person name="Yamada T."/>
            <person name="MetaHit consortium"/>
            <person name="Renault P."/>
            <person name="Sicheritz-Ponten T."/>
            <person name="Bork P."/>
            <person name="Wang J."/>
            <person name="Brunak S."/>
            <person name="Ehrlich S.D."/>
        </authorList>
    </citation>
    <scope>NUCLEOTIDE SEQUENCE [LARGE SCALE GENOMIC DNA]</scope>
</reference>
<gene>
    <name evidence="11" type="ORF">BN741_01708</name>
</gene>
<comment type="similarity">
    <text evidence="1">Belongs to the NADH dehydrogenase family.</text>
</comment>
<evidence type="ECO:0000256" key="3">
    <source>
        <dbReference type="ARBA" id="ARBA00022630"/>
    </source>
</evidence>
<dbReference type="STRING" id="1263103.BN741_01708"/>
<evidence type="ECO:0000256" key="6">
    <source>
        <dbReference type="ARBA" id="ARBA00023002"/>
    </source>
</evidence>
<dbReference type="EMBL" id="CBIT010000197">
    <property type="protein sequence ID" value="CDE33686.1"/>
    <property type="molecule type" value="Genomic_DNA"/>
</dbReference>
<comment type="catalytic activity">
    <reaction evidence="8">
        <text>a quinone + NADH + H(+) = a quinol + NAD(+)</text>
        <dbReference type="Rhea" id="RHEA:46160"/>
        <dbReference type="ChEBI" id="CHEBI:15378"/>
        <dbReference type="ChEBI" id="CHEBI:24646"/>
        <dbReference type="ChEBI" id="CHEBI:57540"/>
        <dbReference type="ChEBI" id="CHEBI:57945"/>
        <dbReference type="ChEBI" id="CHEBI:132124"/>
        <dbReference type="EC" id="1.6.5.9"/>
    </reaction>
</comment>
<keyword evidence="7" id="KW-0520">NAD</keyword>
<proteinExistence type="inferred from homology"/>
<dbReference type="PANTHER" id="PTHR43706:SF47">
    <property type="entry name" value="EXTERNAL NADH-UBIQUINONE OXIDOREDUCTASE 1, MITOCHONDRIAL-RELATED"/>
    <property type="match status" value="1"/>
</dbReference>
<keyword evidence="4" id="KW-0274">FAD</keyword>
<keyword evidence="5" id="KW-0809">Transit peptide</keyword>
<evidence type="ECO:0000313" key="11">
    <source>
        <dbReference type="EMBL" id="CDE33686.1"/>
    </source>
</evidence>
<dbReference type="RefSeq" id="WP_022430831.1">
    <property type="nucleotide sequence ID" value="NZ_FR899294.1"/>
</dbReference>
<evidence type="ECO:0000256" key="2">
    <source>
        <dbReference type="ARBA" id="ARBA00012637"/>
    </source>
</evidence>
<evidence type="ECO:0000256" key="5">
    <source>
        <dbReference type="ARBA" id="ARBA00022946"/>
    </source>
</evidence>
<dbReference type="PRINTS" id="PR00368">
    <property type="entry name" value="FADPNR"/>
</dbReference>
<dbReference type="AlphaFoldDB" id="R7H306"/>
<comment type="caution">
    <text evidence="11">The sequence shown here is derived from an EMBL/GenBank/DDBJ whole genome shotgun (WGS) entry which is preliminary data.</text>
</comment>
<sequence length="449" mass="50667">MSINIQRNQKKRVVIVGGGLGGLRLAEDLYGSGMQVVLIDKNNFHQFPPLIYQIASAGIDPSSISFPFRQIFRKRKDFYFRMAEARMVDTEKKILQTSIGKIDYDYLVLAAGATTNFFGNKNIEEWAIPMKTVPEAMGLRNALLSNLERALTCATEEERQELLNVVIVGGGATGVEIAGALAEMRRYVIPYDYPDMDSSLMHIYLIEAGDRLLAGLSQESSQKAYEFLKSMGVDIQFGKMVTDYRDHKVIMKDGTEIPTRTFLWVSGIRANAMPGIDESHMGRGFRFKVDEYNRIPGIEDVFAIGDQCLQTSDAAYPNGHPQVAQVAIQQAKNLAKNLKLINQGADSNALTAFRYKNLGSMATIGRNKAVVEIGKFRSQGFFAWVLWLVVHLRSILGVKNKMMVLLNWLWKYVSYNDSIRMITYATKPREVEERMKREQTTHLGEDLME</sequence>
<dbReference type="PANTHER" id="PTHR43706">
    <property type="entry name" value="NADH DEHYDROGENASE"/>
    <property type="match status" value="1"/>
</dbReference>
<dbReference type="Pfam" id="PF22366">
    <property type="entry name" value="NDH2_C"/>
    <property type="match status" value="1"/>
</dbReference>
<feature type="domain" description="FAD/NAD(P)-binding" evidence="9">
    <location>
        <begin position="12"/>
        <end position="331"/>
    </location>
</feature>
<evidence type="ECO:0000256" key="7">
    <source>
        <dbReference type="ARBA" id="ARBA00023027"/>
    </source>
</evidence>
<accession>R7H306</accession>
<dbReference type="InterPro" id="IPR023753">
    <property type="entry name" value="FAD/NAD-binding_dom"/>
</dbReference>
<keyword evidence="3" id="KW-0285">Flavoprotein</keyword>
<evidence type="ECO:0000256" key="8">
    <source>
        <dbReference type="ARBA" id="ARBA00047599"/>
    </source>
</evidence>
<dbReference type="InterPro" id="IPR054585">
    <property type="entry name" value="NDH2-like_C"/>
</dbReference>
<dbReference type="Proteomes" id="UP000018072">
    <property type="component" value="Unassembled WGS sequence"/>
</dbReference>
<evidence type="ECO:0000259" key="9">
    <source>
        <dbReference type="Pfam" id="PF07992"/>
    </source>
</evidence>
<evidence type="ECO:0000256" key="4">
    <source>
        <dbReference type="ARBA" id="ARBA00022827"/>
    </source>
</evidence>
<evidence type="ECO:0000256" key="1">
    <source>
        <dbReference type="ARBA" id="ARBA00005272"/>
    </source>
</evidence>
<protein>
    <recommendedName>
        <fullName evidence="2">NADH:ubiquinone reductase (non-electrogenic)</fullName>
        <ecNumber evidence="2">1.6.5.9</ecNumber>
    </recommendedName>
</protein>
<evidence type="ECO:0000259" key="10">
    <source>
        <dbReference type="Pfam" id="PF22366"/>
    </source>
</evidence>
<organism evidence="11 12">
    <name type="scientific">Leyella stercorea CAG:629</name>
    <dbReference type="NCBI Taxonomy" id="1263103"/>
    <lineage>
        <taxon>Bacteria</taxon>
        <taxon>Pseudomonadati</taxon>
        <taxon>Bacteroidota</taxon>
        <taxon>Bacteroidia</taxon>
        <taxon>Bacteroidales</taxon>
        <taxon>Prevotellaceae</taxon>
        <taxon>Leyella</taxon>
    </lineage>
</organism>
<name>R7H306_9BACT</name>
<dbReference type="GO" id="GO:0050136">
    <property type="term" value="F:NADH dehydrogenase (quinone) (non-electrogenic) activity"/>
    <property type="evidence" value="ECO:0007669"/>
    <property type="project" value="UniProtKB-EC"/>
</dbReference>
<dbReference type="InterPro" id="IPR036188">
    <property type="entry name" value="FAD/NAD-bd_sf"/>
</dbReference>
<dbReference type="Gene3D" id="3.50.50.100">
    <property type="match status" value="1"/>
</dbReference>
<evidence type="ECO:0000313" key="12">
    <source>
        <dbReference type="Proteomes" id="UP000018072"/>
    </source>
</evidence>
<dbReference type="SUPFAM" id="SSF51905">
    <property type="entry name" value="FAD/NAD(P)-binding domain"/>
    <property type="match status" value="1"/>
</dbReference>
<feature type="domain" description="External alternative NADH-ubiquinone oxidoreductase-like C-terminal" evidence="10">
    <location>
        <begin position="358"/>
        <end position="411"/>
    </location>
</feature>
<dbReference type="EC" id="1.6.5.9" evidence="2"/>
<dbReference type="Pfam" id="PF07992">
    <property type="entry name" value="Pyr_redox_2"/>
    <property type="match status" value="1"/>
</dbReference>
<dbReference type="PRINTS" id="PR00411">
    <property type="entry name" value="PNDRDTASEI"/>
</dbReference>